<dbReference type="Gene3D" id="3.10.129.10">
    <property type="entry name" value="Hotdog Thioesterase"/>
    <property type="match status" value="2"/>
</dbReference>
<evidence type="ECO:0000313" key="3">
    <source>
        <dbReference type="EMBL" id="SEO29628.1"/>
    </source>
</evidence>
<dbReference type="NCBIfam" id="TIGR00369">
    <property type="entry name" value="unchar_dom_1"/>
    <property type="match status" value="1"/>
</dbReference>
<keyword evidence="1" id="KW-0378">Hydrolase</keyword>
<dbReference type="InterPro" id="IPR003736">
    <property type="entry name" value="PAAI_dom"/>
</dbReference>
<sequence>MGIMPDTSSEPRAISFDEKARMLQLRRSIHGAIIGLKLDRFAPAQAWSSLPYHPVFVGDTRTGVIHGGVVTAMLDESCGMAVQLALPDTPAIATLDLRIDYLRPATPGQAIRAHAHCYHLTRSIAFVRATAYQDSEADPIASATAMFMIGANHTDMLRQTPKVHFDTPPPLVAPEDPDGPLGISPYPRFLGIRVNADAQPVMPYDPKLVGNPILPALHGGVIGAFLETAAIVSVHREIGLATAPKPIGLTVNYLRSGRPLDTYAKVSIVKQGRRVVAFEAQAYQADPAKPIASCYGHFKLRAATSRDDARA</sequence>
<accession>A0A1H8NJK9</accession>
<dbReference type="EMBL" id="FODT01000002">
    <property type="protein sequence ID" value="SEO29628.1"/>
    <property type="molecule type" value="Genomic_DNA"/>
</dbReference>
<dbReference type="Pfam" id="PF03061">
    <property type="entry name" value="4HBT"/>
    <property type="match status" value="2"/>
</dbReference>
<dbReference type="Proteomes" id="UP000199615">
    <property type="component" value="Unassembled WGS sequence"/>
</dbReference>
<dbReference type="GO" id="GO:0016289">
    <property type="term" value="F:acyl-CoA hydrolase activity"/>
    <property type="evidence" value="ECO:0007669"/>
    <property type="project" value="UniProtKB-ARBA"/>
</dbReference>
<dbReference type="PANTHER" id="PTHR43240">
    <property type="entry name" value="1,4-DIHYDROXY-2-NAPHTHOYL-COA THIOESTERASE 1"/>
    <property type="match status" value="1"/>
</dbReference>
<keyword evidence="4" id="KW-1185">Reference proteome</keyword>
<evidence type="ECO:0000256" key="1">
    <source>
        <dbReference type="ARBA" id="ARBA00022801"/>
    </source>
</evidence>
<feature type="domain" description="Thioesterase" evidence="2">
    <location>
        <begin position="63"/>
        <end position="136"/>
    </location>
</feature>
<evidence type="ECO:0000259" key="2">
    <source>
        <dbReference type="Pfam" id="PF03061"/>
    </source>
</evidence>
<dbReference type="PANTHER" id="PTHR43240:SF7">
    <property type="entry name" value="BLR7284 PROTEIN"/>
    <property type="match status" value="1"/>
</dbReference>
<organism evidence="3 4">
    <name type="scientific">Rhodopseudomonas pseudopalustris</name>
    <dbReference type="NCBI Taxonomy" id="1513892"/>
    <lineage>
        <taxon>Bacteria</taxon>
        <taxon>Pseudomonadati</taxon>
        <taxon>Pseudomonadota</taxon>
        <taxon>Alphaproteobacteria</taxon>
        <taxon>Hyphomicrobiales</taxon>
        <taxon>Nitrobacteraceae</taxon>
        <taxon>Rhodopseudomonas</taxon>
    </lineage>
</organism>
<proteinExistence type="predicted"/>
<dbReference type="InterPro" id="IPR029069">
    <property type="entry name" value="HotDog_dom_sf"/>
</dbReference>
<name>A0A1H8NJK9_9BRAD</name>
<reference evidence="4" key="1">
    <citation type="submission" date="2016-10" db="EMBL/GenBank/DDBJ databases">
        <authorList>
            <person name="Varghese N."/>
            <person name="Submissions S."/>
        </authorList>
    </citation>
    <scope>NUCLEOTIDE SEQUENCE [LARGE SCALE GENOMIC DNA]</scope>
    <source>
        <strain evidence="4">DSM 123</strain>
    </source>
</reference>
<feature type="domain" description="Thioesterase" evidence="2">
    <location>
        <begin position="217"/>
        <end position="289"/>
    </location>
</feature>
<dbReference type="AlphaFoldDB" id="A0A1H8NJK9"/>
<evidence type="ECO:0000313" key="4">
    <source>
        <dbReference type="Proteomes" id="UP000199615"/>
    </source>
</evidence>
<dbReference type="SUPFAM" id="SSF54637">
    <property type="entry name" value="Thioesterase/thiol ester dehydrase-isomerase"/>
    <property type="match status" value="2"/>
</dbReference>
<dbReference type="InterPro" id="IPR006683">
    <property type="entry name" value="Thioestr_dom"/>
</dbReference>
<gene>
    <name evidence="3" type="ORF">SAMN05444123_102134</name>
</gene>
<dbReference type="CDD" id="cd03443">
    <property type="entry name" value="PaaI_thioesterase"/>
    <property type="match status" value="2"/>
</dbReference>
<protein>
    <submittedName>
        <fullName evidence="3">Uncharacterized domain 1-containing protein</fullName>
    </submittedName>
</protein>